<keyword evidence="2" id="KW-1185">Reference proteome</keyword>
<dbReference type="EMBL" id="BLXT01003724">
    <property type="protein sequence ID" value="GFO03297.1"/>
    <property type="molecule type" value="Genomic_DNA"/>
</dbReference>
<protein>
    <submittedName>
        <fullName evidence="1">Uncharacterized protein</fullName>
    </submittedName>
</protein>
<reference evidence="1 2" key="1">
    <citation type="journal article" date="2021" name="Elife">
        <title>Chloroplast acquisition without the gene transfer in kleptoplastic sea slugs, Plakobranchus ocellatus.</title>
        <authorList>
            <person name="Maeda T."/>
            <person name="Takahashi S."/>
            <person name="Yoshida T."/>
            <person name="Shimamura S."/>
            <person name="Takaki Y."/>
            <person name="Nagai Y."/>
            <person name="Toyoda A."/>
            <person name="Suzuki Y."/>
            <person name="Arimoto A."/>
            <person name="Ishii H."/>
            <person name="Satoh N."/>
            <person name="Nishiyama T."/>
            <person name="Hasebe M."/>
            <person name="Maruyama T."/>
            <person name="Minagawa J."/>
            <person name="Obokata J."/>
            <person name="Shigenobu S."/>
        </authorList>
    </citation>
    <scope>NUCLEOTIDE SEQUENCE [LARGE SCALE GENOMIC DNA]</scope>
</reference>
<organism evidence="1 2">
    <name type="scientific">Plakobranchus ocellatus</name>
    <dbReference type="NCBI Taxonomy" id="259542"/>
    <lineage>
        <taxon>Eukaryota</taxon>
        <taxon>Metazoa</taxon>
        <taxon>Spiralia</taxon>
        <taxon>Lophotrochozoa</taxon>
        <taxon>Mollusca</taxon>
        <taxon>Gastropoda</taxon>
        <taxon>Heterobranchia</taxon>
        <taxon>Euthyneura</taxon>
        <taxon>Panpulmonata</taxon>
        <taxon>Sacoglossa</taxon>
        <taxon>Placobranchoidea</taxon>
        <taxon>Plakobranchidae</taxon>
        <taxon>Plakobranchus</taxon>
    </lineage>
</organism>
<dbReference type="AlphaFoldDB" id="A0AAV4A8T8"/>
<name>A0AAV4A8T8_9GAST</name>
<evidence type="ECO:0000313" key="1">
    <source>
        <dbReference type="EMBL" id="GFO03297.1"/>
    </source>
</evidence>
<evidence type="ECO:0000313" key="2">
    <source>
        <dbReference type="Proteomes" id="UP000735302"/>
    </source>
</evidence>
<accession>A0AAV4A8T8</accession>
<dbReference type="Proteomes" id="UP000735302">
    <property type="component" value="Unassembled WGS sequence"/>
</dbReference>
<gene>
    <name evidence="1" type="ORF">PoB_002980200</name>
</gene>
<sequence length="95" mass="11247">MDMAGYERSLLNTIKERQRKIFSHIIRADRLETLLWNAKICGNKSRGRQRTKFTDSVNKFTTNKEGTNNELMRKTENRVGWRAMIVDVHKTRPHT</sequence>
<comment type="caution">
    <text evidence="1">The sequence shown here is derived from an EMBL/GenBank/DDBJ whole genome shotgun (WGS) entry which is preliminary data.</text>
</comment>
<proteinExistence type="predicted"/>